<evidence type="ECO:0000259" key="3">
    <source>
        <dbReference type="Pfam" id="PF23544"/>
    </source>
</evidence>
<evidence type="ECO:0000259" key="2">
    <source>
        <dbReference type="Pfam" id="PF07287"/>
    </source>
</evidence>
<feature type="region of interest" description="Disordered" evidence="1">
    <location>
        <begin position="489"/>
        <end position="510"/>
    </location>
</feature>
<feature type="compositionally biased region" description="Polar residues" evidence="1">
    <location>
        <begin position="491"/>
        <end position="500"/>
    </location>
</feature>
<sequence>MTGTGYKLCSSALPLHRWRVYSRFSVPLTSKLCTARYASTQPIRIGCGSGFWGDTPTAVPQLVKRGKLNYLALDYLSEVTMSLLVAAQRKKPELGWCPDFVQTMGLVLPDIKKQGLRVVTNAGGVNPKSCMSSLMSLAAQMDVDLKVAVVTGDNAVTGKIDITDTECPNPSTIASANAYLGAGPISRALDLGADIVVTGRCTDSALVLGPLIHSFRWDTNNFDLMATGSLAGHLVECGAQATGGIFTDWEQVEGWENNGFPIAVCEPSGDFVITKPKGTGGLVSRGTVAEQLVYEIHDPANYILPDVVCDFSNVRLEETDDGVRVSGARGRPPTPFYKVGGTYQDGWKCTTACPIIGPKAGEKGHKTANAILRRCRAIFKLLNLEDFKRVHVQMLGMEEGYGANARPVKPREGVMWMSVHHSEKMALEIFAREIASAGTGMAPGLTTLVSGRPRPSPLLNFFSFLKPKENFDIQIELSTGHKETFVEAPVQSATPVSTEPSSKEPKENIDLSGTHSYKLSDLAFLRSGDKGDTCNIGVIARTPEIYPVLKKHITAAVVQEYFQHKFSADQTQDNCQRFELPGVQGLNFVLKNSLGGGGIASLTPDPQGKAFAQQLADYTISDVPKLV</sequence>
<reference evidence="4 5" key="1">
    <citation type="submission" date="2024-08" db="EMBL/GenBank/DDBJ databases">
        <authorList>
            <person name="Cucini C."/>
            <person name="Frati F."/>
        </authorList>
    </citation>
    <scope>NUCLEOTIDE SEQUENCE [LARGE SCALE GENOMIC DNA]</scope>
</reference>
<comment type="caution">
    <text evidence="4">The sequence shown here is derived from an EMBL/GenBank/DDBJ whole genome shotgun (WGS) entry which is preliminary data.</text>
</comment>
<name>A0ABP1PXQ4_9HEXA</name>
<dbReference type="PANTHER" id="PTHR47708">
    <property type="match status" value="1"/>
</dbReference>
<dbReference type="Proteomes" id="UP001642540">
    <property type="component" value="Unassembled WGS sequence"/>
</dbReference>
<organism evidence="4 5">
    <name type="scientific">Orchesella dallaii</name>
    <dbReference type="NCBI Taxonomy" id="48710"/>
    <lineage>
        <taxon>Eukaryota</taxon>
        <taxon>Metazoa</taxon>
        <taxon>Ecdysozoa</taxon>
        <taxon>Arthropoda</taxon>
        <taxon>Hexapoda</taxon>
        <taxon>Collembola</taxon>
        <taxon>Entomobryomorpha</taxon>
        <taxon>Entomobryoidea</taxon>
        <taxon>Orchesellidae</taxon>
        <taxon>Orchesellinae</taxon>
        <taxon>Orchesella</taxon>
    </lineage>
</organism>
<proteinExistence type="predicted"/>
<dbReference type="Pfam" id="PF23544">
    <property type="entry name" value="AtuA_ferredoxin"/>
    <property type="match status" value="1"/>
</dbReference>
<dbReference type="InterPro" id="IPR010839">
    <property type="entry name" value="AtuA_N"/>
</dbReference>
<feature type="domain" description="AtuA-like ferredoxin-fold" evidence="3">
    <location>
        <begin position="518"/>
        <end position="620"/>
    </location>
</feature>
<gene>
    <name evidence="4" type="ORF">ODALV1_LOCUS5019</name>
</gene>
<evidence type="ECO:0000313" key="5">
    <source>
        <dbReference type="Proteomes" id="UP001642540"/>
    </source>
</evidence>
<protein>
    <submittedName>
        <fullName evidence="4">Uncharacterized protein</fullName>
    </submittedName>
</protein>
<feature type="domain" description="Acyclic terpene utilisation N-terminal" evidence="2">
    <location>
        <begin position="43"/>
        <end position="476"/>
    </location>
</feature>
<dbReference type="EMBL" id="CAXLJM020000015">
    <property type="protein sequence ID" value="CAL8081779.1"/>
    <property type="molecule type" value="Genomic_DNA"/>
</dbReference>
<evidence type="ECO:0000256" key="1">
    <source>
        <dbReference type="SAM" id="MobiDB-lite"/>
    </source>
</evidence>
<dbReference type="InterPro" id="IPR056362">
    <property type="entry name" value="AtuA-like_ferredoxin_dom"/>
</dbReference>
<dbReference type="PANTHER" id="PTHR47708:SF2">
    <property type="entry name" value="SI:CH73-132F6.5"/>
    <property type="match status" value="1"/>
</dbReference>
<keyword evidence="5" id="KW-1185">Reference proteome</keyword>
<evidence type="ECO:0000313" key="4">
    <source>
        <dbReference type="EMBL" id="CAL8081779.1"/>
    </source>
</evidence>
<dbReference type="Pfam" id="PF07287">
    <property type="entry name" value="AtuA"/>
    <property type="match status" value="1"/>
</dbReference>
<accession>A0ABP1PXQ4</accession>